<reference evidence="4" key="1">
    <citation type="submission" date="2016-10" db="EMBL/GenBank/DDBJ databases">
        <authorList>
            <person name="Varghese N."/>
            <person name="Submissions S."/>
        </authorList>
    </citation>
    <scope>NUCLEOTIDE SEQUENCE [LARGE SCALE GENOMIC DNA]</scope>
    <source>
        <strain evidence="4">DSM 44654</strain>
    </source>
</reference>
<dbReference type="SUPFAM" id="SSF56176">
    <property type="entry name" value="FAD-binding/transporter-associated domain-like"/>
    <property type="match status" value="1"/>
</dbReference>
<dbReference type="PANTHER" id="PTHR42659:SF1">
    <property type="entry name" value="OXIDOREDUCTASE"/>
    <property type="match status" value="1"/>
</dbReference>
<organism evidence="3 4">
    <name type="scientific">Amycolatopsis pretoriensis</name>
    <dbReference type="NCBI Taxonomy" id="218821"/>
    <lineage>
        <taxon>Bacteria</taxon>
        <taxon>Bacillati</taxon>
        <taxon>Actinomycetota</taxon>
        <taxon>Actinomycetes</taxon>
        <taxon>Pseudonocardiales</taxon>
        <taxon>Pseudonocardiaceae</taxon>
        <taxon>Amycolatopsis</taxon>
    </lineage>
</organism>
<keyword evidence="4" id="KW-1185">Reference proteome</keyword>
<dbReference type="Pfam" id="PF03450">
    <property type="entry name" value="CO_deh_flav_C"/>
    <property type="match status" value="1"/>
</dbReference>
<sequence>MKPFAYARPATAAEAVEAVAGDPAAAFLGGGTNLVDHLKLGITAPGRIVDVTALTSTEIREDDDGGLEIGAGVRNSDLAADQRVRKRFPVLAQALLSGASAQLRNMATTGGNPLQRTRCLYFQDVTTPCTKRNPGESCSALGGATRQHAILGASEHCVATHPSDLAVALAALDARVHVLGPEGEREIPFTDLHRLPGDRPDRDTVLGHGDLITAITVPALPWARRSAYRKVRDRASYAFALVSVAAAVSIVDDKVEDVRVALGGVAHKPWRAHRAEEALRGERPTEALFRAAAEAELADARPLDGIDGGNAFKIPLVTRTLTAVLRDLTAEEPGR</sequence>
<evidence type="ECO:0000313" key="3">
    <source>
        <dbReference type="EMBL" id="SEF38016.1"/>
    </source>
</evidence>
<dbReference type="SUPFAM" id="SSF55447">
    <property type="entry name" value="CO dehydrogenase flavoprotein C-terminal domain-like"/>
    <property type="match status" value="1"/>
</dbReference>
<dbReference type="EMBL" id="FNUJ01000017">
    <property type="protein sequence ID" value="SEF38016.1"/>
    <property type="molecule type" value="Genomic_DNA"/>
</dbReference>
<dbReference type="InterPro" id="IPR016166">
    <property type="entry name" value="FAD-bd_PCMH"/>
</dbReference>
<dbReference type="Proteomes" id="UP000198878">
    <property type="component" value="Unassembled WGS sequence"/>
</dbReference>
<dbReference type="Pfam" id="PF00941">
    <property type="entry name" value="FAD_binding_5"/>
    <property type="match status" value="1"/>
</dbReference>
<dbReference type="InterPro" id="IPR005107">
    <property type="entry name" value="CO_DH_flav_C"/>
</dbReference>
<dbReference type="InterPro" id="IPR016167">
    <property type="entry name" value="FAD-bd_PCMH_sub1"/>
</dbReference>
<dbReference type="Gene3D" id="3.30.43.10">
    <property type="entry name" value="Uridine Diphospho-n-acetylenolpyruvylglucosamine Reductase, domain 2"/>
    <property type="match status" value="1"/>
</dbReference>
<dbReference type="Gene3D" id="3.30.390.50">
    <property type="entry name" value="CO dehydrogenase flavoprotein, C-terminal domain"/>
    <property type="match status" value="1"/>
</dbReference>
<dbReference type="SMART" id="SM01092">
    <property type="entry name" value="CO_deh_flav_C"/>
    <property type="match status" value="1"/>
</dbReference>
<dbReference type="PANTHER" id="PTHR42659">
    <property type="entry name" value="XANTHINE DEHYDROGENASE SUBUNIT C-RELATED"/>
    <property type="match status" value="1"/>
</dbReference>
<dbReference type="STRING" id="218821.SAMN05421837_11782"/>
<name>A0A1H5RI21_9PSEU</name>
<dbReference type="RefSeq" id="WP_086675779.1">
    <property type="nucleotide sequence ID" value="NZ_FNUJ01000017.1"/>
</dbReference>
<dbReference type="InterPro" id="IPR002346">
    <property type="entry name" value="Mopterin_DH_FAD-bd"/>
</dbReference>
<dbReference type="InterPro" id="IPR036683">
    <property type="entry name" value="CO_DH_flav_C_dom_sf"/>
</dbReference>
<dbReference type="AlphaFoldDB" id="A0A1H5RI21"/>
<proteinExistence type="predicted"/>
<evidence type="ECO:0000259" key="2">
    <source>
        <dbReference type="PROSITE" id="PS51387"/>
    </source>
</evidence>
<dbReference type="InterPro" id="IPR036318">
    <property type="entry name" value="FAD-bd_PCMH-like_sf"/>
</dbReference>
<dbReference type="InterPro" id="IPR051312">
    <property type="entry name" value="Diverse_Substr_Oxidored"/>
</dbReference>
<evidence type="ECO:0000313" key="4">
    <source>
        <dbReference type="Proteomes" id="UP000198878"/>
    </source>
</evidence>
<dbReference type="PROSITE" id="PS51387">
    <property type="entry name" value="FAD_PCMH"/>
    <property type="match status" value="1"/>
</dbReference>
<evidence type="ECO:0000256" key="1">
    <source>
        <dbReference type="ARBA" id="ARBA00023002"/>
    </source>
</evidence>
<dbReference type="Gene3D" id="3.30.465.10">
    <property type="match status" value="2"/>
</dbReference>
<dbReference type="InterPro" id="IPR016169">
    <property type="entry name" value="FAD-bd_PCMH_sub2"/>
</dbReference>
<dbReference type="GO" id="GO:0016491">
    <property type="term" value="F:oxidoreductase activity"/>
    <property type="evidence" value="ECO:0007669"/>
    <property type="project" value="UniProtKB-KW"/>
</dbReference>
<protein>
    <submittedName>
        <fullName evidence="3">Xanthine dehydrogenase YagS FAD-binding subunit</fullName>
    </submittedName>
</protein>
<dbReference type="GO" id="GO:0071949">
    <property type="term" value="F:FAD binding"/>
    <property type="evidence" value="ECO:0007669"/>
    <property type="project" value="InterPro"/>
</dbReference>
<dbReference type="OrthoDB" id="9814706at2"/>
<keyword evidence="1" id="KW-0560">Oxidoreductase</keyword>
<feature type="domain" description="FAD-binding PCMH-type" evidence="2">
    <location>
        <begin position="1"/>
        <end position="222"/>
    </location>
</feature>
<accession>A0A1H5RI21</accession>
<gene>
    <name evidence="3" type="ORF">SAMN05421837_11782</name>
</gene>